<dbReference type="AlphaFoldDB" id="W0FI30"/>
<dbReference type="SUPFAM" id="SSF109604">
    <property type="entry name" value="HD-domain/PDEase-like"/>
    <property type="match status" value="1"/>
</dbReference>
<reference evidence="1" key="1">
    <citation type="journal article" date="2013" name="PLoS ONE">
        <title>Metagenomic insights into the carbohydrate-active enzymes carried by the microorganisms adhering to solid digesta in the rumen of cows.</title>
        <authorList>
            <person name="Wang L."/>
            <person name="Hatem A."/>
            <person name="Catalyurek U.V."/>
            <person name="Morrison M."/>
            <person name="Yu Z."/>
        </authorList>
    </citation>
    <scope>NUCLEOTIDE SEQUENCE</scope>
</reference>
<organism evidence="1">
    <name type="scientific">uncultured bacterium Contig29</name>
    <dbReference type="NCBI Taxonomy" id="1393550"/>
    <lineage>
        <taxon>Bacteria</taxon>
        <taxon>environmental samples</taxon>
    </lineage>
</organism>
<dbReference type="GO" id="GO:0016787">
    <property type="term" value="F:hydrolase activity"/>
    <property type="evidence" value="ECO:0007669"/>
    <property type="project" value="UniProtKB-KW"/>
</dbReference>
<accession>W0FI30</accession>
<dbReference type="PANTHER" id="PTHR38659">
    <property type="entry name" value="METAL-DEPENDENT PHOSPHOHYDROLASE"/>
    <property type="match status" value="1"/>
</dbReference>
<protein>
    <submittedName>
        <fullName evidence="1">Metal dependent phosphohydrolase</fullName>
    </submittedName>
</protein>
<sequence>MCYDVSRKTRKERERNMDRLTLEKAKEINATMVSEEHLILHAGNVSAAMGAMAEHFGEDREHWEAVGFLHDYDYEKYPEEHLQHTEEPLRELGVPEEDIRAILSHGYGICSDVEPLTNMEKSLFAVDELTGIVQAAARMRPNGITDMEISSFMKKWKDKKFAAKCDRLLILKGCEMLGMDIREVAELVIRGMKQHAEELQLAGQ</sequence>
<proteinExistence type="predicted"/>
<dbReference type="EMBL" id="KC246792">
    <property type="protein sequence ID" value="AHF24388.1"/>
    <property type="molecule type" value="Genomic_DNA"/>
</dbReference>
<keyword evidence="1" id="KW-0378">Hydrolase</keyword>
<dbReference type="Gene3D" id="1.10.3210.10">
    <property type="entry name" value="Hypothetical protein af1432"/>
    <property type="match status" value="1"/>
</dbReference>
<dbReference type="PANTHER" id="PTHR38659:SF2">
    <property type="entry name" value="HDIG DOMAIN PROTEIN"/>
    <property type="match status" value="1"/>
</dbReference>
<name>W0FI30_9BACT</name>
<evidence type="ECO:0000313" key="1">
    <source>
        <dbReference type="EMBL" id="AHF24388.1"/>
    </source>
</evidence>